<sequence length="167" mass="18728">MSARRHQELLKTASKKLFGVLTEFPFVLVVSSWYKKHSHSQGRERMKRGTRKRQGLVVVILIAVASLASIQNGVGSVAEAEKNQKYAKNVSTEQTGFNGEWIEITNGEVLIRAAEPGNARPTTLPHFYLSRNWKSCLEYTHEAPEGQACSTTFYELLKQADTFLVEG</sequence>
<evidence type="ECO:0000256" key="1">
    <source>
        <dbReference type="SAM" id="Phobius"/>
    </source>
</evidence>
<keyword evidence="1" id="KW-0472">Membrane</keyword>
<reference evidence="2 3" key="1">
    <citation type="submission" date="2017-10" db="EMBL/GenBank/DDBJ databases">
        <title>Novel microbial diversity and functional potential in the marine mammal oral microbiome.</title>
        <authorList>
            <person name="Dudek N.K."/>
            <person name="Sun C.L."/>
            <person name="Burstein D."/>
            <person name="Kantor R.S."/>
            <person name="Aliaga Goltsman D.S."/>
            <person name="Bik E.M."/>
            <person name="Thomas B.C."/>
            <person name="Banfield J.F."/>
            <person name="Relman D.A."/>
        </authorList>
    </citation>
    <scope>NUCLEOTIDE SEQUENCE [LARGE SCALE GENOMIC DNA]</scope>
    <source>
        <strain evidence="2">DOLJORAL78_47_16</strain>
    </source>
</reference>
<comment type="caution">
    <text evidence="2">The sequence shown here is derived from an EMBL/GenBank/DDBJ whole genome shotgun (WGS) entry which is preliminary data.</text>
</comment>
<proteinExistence type="predicted"/>
<organism evidence="2 3">
    <name type="scientific">candidate division KSB3 bacterium</name>
    <dbReference type="NCBI Taxonomy" id="2044937"/>
    <lineage>
        <taxon>Bacteria</taxon>
        <taxon>candidate division KSB3</taxon>
    </lineage>
</organism>
<gene>
    <name evidence="2" type="ORF">CSA56_07470</name>
</gene>
<dbReference type="AlphaFoldDB" id="A0A2G6KFV2"/>
<name>A0A2G6KFV2_9BACT</name>
<dbReference type="EMBL" id="PDSK01000084">
    <property type="protein sequence ID" value="PIE34551.1"/>
    <property type="molecule type" value="Genomic_DNA"/>
</dbReference>
<keyword evidence="1" id="KW-1133">Transmembrane helix</keyword>
<evidence type="ECO:0000313" key="2">
    <source>
        <dbReference type="EMBL" id="PIE34551.1"/>
    </source>
</evidence>
<keyword evidence="1" id="KW-0812">Transmembrane</keyword>
<accession>A0A2G6KFV2</accession>
<dbReference type="Proteomes" id="UP000230821">
    <property type="component" value="Unassembled WGS sequence"/>
</dbReference>
<protein>
    <submittedName>
        <fullName evidence="2">Uncharacterized protein</fullName>
    </submittedName>
</protein>
<evidence type="ECO:0000313" key="3">
    <source>
        <dbReference type="Proteomes" id="UP000230821"/>
    </source>
</evidence>
<feature type="transmembrane region" description="Helical" evidence="1">
    <location>
        <begin position="55"/>
        <end position="74"/>
    </location>
</feature>